<protein>
    <submittedName>
        <fullName evidence="1">Uncharacterized protein</fullName>
    </submittedName>
</protein>
<reference evidence="1" key="1">
    <citation type="submission" date="2019-11" db="EMBL/GenBank/DDBJ databases">
        <authorList>
            <consortium name="PulseNet: The National Subtyping Network for Foodborne Disease Surveillance"/>
            <person name="Tarr C.L."/>
            <person name="Trees E."/>
            <person name="Katz L.S."/>
            <person name="Carleton-Romer H.A."/>
            <person name="Stroika S."/>
            <person name="Kucerova Z."/>
            <person name="Roache K.F."/>
            <person name="Sabol A.L."/>
            <person name="Besser J."/>
            <person name="Gerner-Smidt P."/>
        </authorList>
    </citation>
    <scope>NUCLEOTIDE SEQUENCE</scope>
    <source>
        <strain evidence="1">PNUSAV001129</strain>
    </source>
</reference>
<comment type="caution">
    <text evidence="1">The sequence shown here is derived from an EMBL/GenBank/DDBJ whole genome shotgun (WGS) entry which is preliminary data.</text>
</comment>
<evidence type="ECO:0000313" key="2">
    <source>
        <dbReference type="Proteomes" id="UP000714625"/>
    </source>
</evidence>
<dbReference type="AlphaFoldDB" id="A0AA36UM74"/>
<evidence type="ECO:0000313" key="1">
    <source>
        <dbReference type="EMBL" id="EGQ9133637.1"/>
    </source>
</evidence>
<sequence>MNLFEPRFKEKQLHPYFLRIITDEKYAPVRDVLMEWGQGLESRKGEMIKFMDEFQLSFNSSLWELYLNKAFKDLGFTIDYSKESPDFCLTSKSGQILNVEAVTTNSARNRDKSYYKSEVISEASSQAMREFLDESTIKLLGAMREKQKLYIGEGSKEHPYSSHDHVKGNPFVIAVAPFDNHLSFTQNNLAINRVLFGIEPPRKNRYGQFVQDKIKYVEKKNGTKLDVGIFTNDSYKEISAVIFSTTGMFGKAIVQSKIDAKVRATKYREYSLKQFRANKRKNKLGLTVNHLSSTHEVHSFRHIVNDVIGGSDMHFCHTSEWVESHVDGLHIYYNPFAEVPLNKNLFNTMQITQNSFDVKSEQSEQIHQDGSLVSRQVFTEYEKFS</sequence>
<dbReference type="EMBL" id="AAXMUW010000001">
    <property type="protein sequence ID" value="EGQ9133637.1"/>
    <property type="molecule type" value="Genomic_DNA"/>
</dbReference>
<gene>
    <name evidence="1" type="ORF">GHY86_00520</name>
</gene>
<proteinExistence type="predicted"/>
<accession>A0AA36UM74</accession>
<organism evidence="1 2">
    <name type="scientific">Vibrio alginolyticus</name>
    <dbReference type="NCBI Taxonomy" id="663"/>
    <lineage>
        <taxon>Bacteria</taxon>
        <taxon>Pseudomonadati</taxon>
        <taxon>Pseudomonadota</taxon>
        <taxon>Gammaproteobacteria</taxon>
        <taxon>Vibrionales</taxon>
        <taxon>Vibrionaceae</taxon>
        <taxon>Vibrio</taxon>
    </lineage>
</organism>
<name>A0AA36UM74_VIBAL</name>
<dbReference type="Proteomes" id="UP000714625">
    <property type="component" value="Unassembled WGS sequence"/>
</dbReference>